<gene>
    <name evidence="1" type="ORF">R5R35_010341</name>
</gene>
<name>A0AAN9VWD1_9ORTH</name>
<accession>A0AAN9VWD1</accession>
<dbReference type="PANTHER" id="PTHR37557:SF4">
    <property type="entry name" value="CCHC-TYPE DOMAIN-CONTAINING PROTEIN"/>
    <property type="match status" value="1"/>
</dbReference>
<organism evidence="1 2">
    <name type="scientific">Gryllus longicercus</name>
    <dbReference type="NCBI Taxonomy" id="2509291"/>
    <lineage>
        <taxon>Eukaryota</taxon>
        <taxon>Metazoa</taxon>
        <taxon>Ecdysozoa</taxon>
        <taxon>Arthropoda</taxon>
        <taxon>Hexapoda</taxon>
        <taxon>Insecta</taxon>
        <taxon>Pterygota</taxon>
        <taxon>Neoptera</taxon>
        <taxon>Polyneoptera</taxon>
        <taxon>Orthoptera</taxon>
        <taxon>Ensifera</taxon>
        <taxon>Gryllidea</taxon>
        <taxon>Grylloidea</taxon>
        <taxon>Gryllidae</taxon>
        <taxon>Gryllinae</taxon>
        <taxon>Gryllus</taxon>
    </lineage>
</organism>
<dbReference type="AlphaFoldDB" id="A0AAN9VWD1"/>
<dbReference type="EMBL" id="JAZDUA010000037">
    <property type="protein sequence ID" value="KAK7871538.1"/>
    <property type="molecule type" value="Genomic_DNA"/>
</dbReference>
<proteinExistence type="predicted"/>
<evidence type="ECO:0000313" key="1">
    <source>
        <dbReference type="EMBL" id="KAK7871538.1"/>
    </source>
</evidence>
<sequence length="405" mass="45765">MGAMKTAQDLRTLLERVTKAPLKPQQRLKILRSFLIPKLYHGIVLSGTTIKRLRQLDLQNRAAVRRWLRLPHDVAKGFFHATVADGGLGIPALETSVPALMHDRLSALASSDVPMFAAVGASEWAKKRLLWASRLLRRDGVDLTSKTRRDNYWRDKLHVSVDGRELRECHKSNLSTRWVDSDAHRIPGRDYVQHIHTRINCLPTAVRVSRGVRTASRDVKCRAGCQETETAAHVIQNCHRTHGGRVRRHDAVCHVLAAGLRRAGWSVEEEPVIPTREGNRKPDLVCYKEDMATVVDAQIVSAVSSLNDSHLKKKTYYANNSDVSHKLIERYGVDKKNLAFTSCTISWRGVWASKSQEDLQRMGLTKNLLCSITTRVLQGSHTNWTRFNKMTSMKHRSPMAREGIG</sequence>
<protein>
    <recommendedName>
        <fullName evidence="3">Reverse transcriptase</fullName>
    </recommendedName>
</protein>
<dbReference type="Proteomes" id="UP001378592">
    <property type="component" value="Unassembled WGS sequence"/>
</dbReference>
<evidence type="ECO:0000313" key="2">
    <source>
        <dbReference type="Proteomes" id="UP001378592"/>
    </source>
</evidence>
<dbReference type="PANTHER" id="PTHR37557">
    <property type="entry name" value="115 KDA PROTEIN IN TYPE-1 RETROTRANSPOSABLE ELEMENT R1DM-LIKE PROTEIN-RELATED-RELATED"/>
    <property type="match status" value="1"/>
</dbReference>
<comment type="caution">
    <text evidence="1">The sequence shown here is derived from an EMBL/GenBank/DDBJ whole genome shotgun (WGS) entry which is preliminary data.</text>
</comment>
<reference evidence="1 2" key="1">
    <citation type="submission" date="2024-03" db="EMBL/GenBank/DDBJ databases">
        <title>The genome assembly and annotation of the cricket Gryllus longicercus Weissman &amp; Gray.</title>
        <authorList>
            <person name="Szrajer S."/>
            <person name="Gray D."/>
            <person name="Ylla G."/>
        </authorList>
    </citation>
    <scope>NUCLEOTIDE SEQUENCE [LARGE SCALE GENOMIC DNA]</scope>
    <source>
        <strain evidence="1">DAG 2021-001</strain>
        <tissue evidence="1">Whole body minus gut</tissue>
    </source>
</reference>
<evidence type="ECO:0008006" key="3">
    <source>
        <dbReference type="Google" id="ProtNLM"/>
    </source>
</evidence>
<keyword evidence="2" id="KW-1185">Reference proteome</keyword>